<dbReference type="Proteomes" id="UP001189429">
    <property type="component" value="Unassembled WGS sequence"/>
</dbReference>
<sequence>VYMDGSDAPEIPRAAEACRVVGAPGEMQLALQEARARAEVACAEVKGHARQLQRERTGGSLDGQAGAIRAPIDGAVGLARYPLHAFGRHYCPWPFALALVGRAVAAAEVRRPLFSRPGAVRELSTK</sequence>
<reference evidence="1" key="1">
    <citation type="submission" date="2023-10" db="EMBL/GenBank/DDBJ databases">
        <authorList>
            <person name="Chen Y."/>
            <person name="Shah S."/>
            <person name="Dougan E. K."/>
            <person name="Thang M."/>
            <person name="Chan C."/>
        </authorList>
    </citation>
    <scope>NUCLEOTIDE SEQUENCE [LARGE SCALE GENOMIC DNA]</scope>
</reference>
<accession>A0ABN9S271</accession>
<name>A0ABN9S271_9DINO</name>
<evidence type="ECO:0000313" key="2">
    <source>
        <dbReference type="Proteomes" id="UP001189429"/>
    </source>
</evidence>
<gene>
    <name evidence="1" type="ORF">PCOR1329_LOCUS25238</name>
</gene>
<keyword evidence="2" id="KW-1185">Reference proteome</keyword>
<dbReference type="EMBL" id="CAUYUJ010008799">
    <property type="protein sequence ID" value="CAK0824987.1"/>
    <property type="molecule type" value="Genomic_DNA"/>
</dbReference>
<feature type="non-terminal residue" evidence="1">
    <location>
        <position position="1"/>
    </location>
</feature>
<protein>
    <submittedName>
        <fullName evidence="1">Uncharacterized protein</fullName>
    </submittedName>
</protein>
<evidence type="ECO:0000313" key="1">
    <source>
        <dbReference type="EMBL" id="CAK0824987.1"/>
    </source>
</evidence>
<comment type="caution">
    <text evidence="1">The sequence shown here is derived from an EMBL/GenBank/DDBJ whole genome shotgun (WGS) entry which is preliminary data.</text>
</comment>
<proteinExistence type="predicted"/>
<feature type="non-terminal residue" evidence="1">
    <location>
        <position position="126"/>
    </location>
</feature>
<organism evidence="1 2">
    <name type="scientific">Prorocentrum cordatum</name>
    <dbReference type="NCBI Taxonomy" id="2364126"/>
    <lineage>
        <taxon>Eukaryota</taxon>
        <taxon>Sar</taxon>
        <taxon>Alveolata</taxon>
        <taxon>Dinophyceae</taxon>
        <taxon>Prorocentrales</taxon>
        <taxon>Prorocentraceae</taxon>
        <taxon>Prorocentrum</taxon>
    </lineage>
</organism>